<reference evidence="2 3" key="1">
    <citation type="submission" date="2017-01" db="EMBL/GenBank/DDBJ databases">
        <title>Novel large sulfur bacteria in the metagenomes of groundwater-fed chemosynthetic microbial mats in the Lake Huron basin.</title>
        <authorList>
            <person name="Sharrar A.M."/>
            <person name="Flood B.E."/>
            <person name="Bailey J.V."/>
            <person name="Jones D.S."/>
            <person name="Biddanda B."/>
            <person name="Ruberg S.A."/>
            <person name="Marcus D.N."/>
            <person name="Dick G.J."/>
        </authorList>
    </citation>
    <scope>NUCLEOTIDE SEQUENCE [LARGE SCALE GENOMIC DNA]</scope>
    <source>
        <strain evidence="2">A8</strain>
    </source>
</reference>
<feature type="transmembrane region" description="Helical" evidence="1">
    <location>
        <begin position="64"/>
        <end position="83"/>
    </location>
</feature>
<name>A0A1Y1QUS6_9GAMM</name>
<gene>
    <name evidence="2" type="ORF">BWK73_10280</name>
</gene>
<feature type="transmembrane region" description="Helical" evidence="1">
    <location>
        <begin position="95"/>
        <end position="116"/>
    </location>
</feature>
<proteinExistence type="predicted"/>
<keyword evidence="1" id="KW-1133">Transmembrane helix</keyword>
<evidence type="ECO:0000313" key="2">
    <source>
        <dbReference type="EMBL" id="OQX14128.1"/>
    </source>
</evidence>
<comment type="caution">
    <text evidence="2">The sequence shown here is derived from an EMBL/GenBank/DDBJ whole genome shotgun (WGS) entry which is preliminary data.</text>
</comment>
<keyword evidence="1" id="KW-0812">Transmembrane</keyword>
<organism evidence="2 3">
    <name type="scientific">Thiothrix lacustris</name>
    <dbReference type="NCBI Taxonomy" id="525917"/>
    <lineage>
        <taxon>Bacteria</taxon>
        <taxon>Pseudomonadati</taxon>
        <taxon>Pseudomonadota</taxon>
        <taxon>Gammaproteobacteria</taxon>
        <taxon>Thiotrichales</taxon>
        <taxon>Thiotrichaceae</taxon>
        <taxon>Thiothrix</taxon>
    </lineage>
</organism>
<keyword evidence="1" id="KW-0472">Membrane</keyword>
<sequence length="168" mass="18091">MQRYPYKHAAIFANEVAARNVMARIQQAQLPEQRCLLLTPALAANTEETALEQQERRHKMIQHALSGGVGGAMGAAVASLAATSLKVVAFATHPWLAGMMAMGYGGLVGSTGSALYTGLQSDAFVQAVDTALQNGHWVVIAHSALLETDQQISQILEQPFTEETYEEH</sequence>
<protein>
    <submittedName>
        <fullName evidence="2">Uncharacterized protein</fullName>
    </submittedName>
</protein>
<dbReference type="AlphaFoldDB" id="A0A1Y1QUS6"/>
<dbReference type="Proteomes" id="UP000192491">
    <property type="component" value="Unassembled WGS sequence"/>
</dbReference>
<dbReference type="EMBL" id="MTEJ01000034">
    <property type="protein sequence ID" value="OQX14128.1"/>
    <property type="molecule type" value="Genomic_DNA"/>
</dbReference>
<accession>A0A1Y1QUS6</accession>
<evidence type="ECO:0000313" key="3">
    <source>
        <dbReference type="Proteomes" id="UP000192491"/>
    </source>
</evidence>
<evidence type="ECO:0000256" key="1">
    <source>
        <dbReference type="SAM" id="Phobius"/>
    </source>
</evidence>